<evidence type="ECO:0000256" key="1">
    <source>
        <dbReference type="SAM" id="MobiDB-lite"/>
    </source>
</evidence>
<sequence>MSDASKLNPTFSLACETVLSFPSERDDADQIESVDAIETEVQAALANPTNYPSIADSIVPGDHVVLAVDPSVPELRRVIAGVVLALGETEVGQIDAVLWDEASDEQIAMISEEMGPSSKVVRHHGDLRRDVRYLAADESADPIYVNRLLVDADFVLPIASGRFGFDHETHDCTGIYPMLVDSASRKRFVSGSAGEVPASQTRWLLGVQMMLSVAPERENRVRRILAGAIGWIDEQYSEMAETELPSRELPSLELSSLELPSLGQADLVVAVLEQGTPQTWQNATRAIQAAAAIASEDATIVLWSGITEPIPAVSPDAVDDAFDEDQIDTQAENNDSENSDSENNDSEEDFPAWNADMVVARELAELSSRYRLLIRSELDSEAVELAGFGAISDADQLSRLSQGFDVGCVLRRASCLAPAATQTGRFRLEN</sequence>
<dbReference type="Gene3D" id="3.40.50.11440">
    <property type="match status" value="1"/>
</dbReference>
<feature type="region of interest" description="Disordered" evidence="1">
    <location>
        <begin position="330"/>
        <end position="351"/>
    </location>
</feature>
<dbReference type="AlphaFoldDB" id="A0A5B1CS35"/>
<protein>
    <submittedName>
        <fullName evidence="2">Uncharacterized protein</fullName>
    </submittedName>
</protein>
<dbReference type="RefSeq" id="WP_068267202.1">
    <property type="nucleotide sequence ID" value="NZ_LWSK01000168.1"/>
</dbReference>
<evidence type="ECO:0000313" key="2">
    <source>
        <dbReference type="EMBL" id="KAA1262480.1"/>
    </source>
</evidence>
<dbReference type="Proteomes" id="UP000322699">
    <property type="component" value="Unassembled WGS sequence"/>
</dbReference>
<proteinExistence type="predicted"/>
<keyword evidence="3" id="KW-1185">Reference proteome</keyword>
<evidence type="ECO:0000313" key="3">
    <source>
        <dbReference type="Proteomes" id="UP000322699"/>
    </source>
</evidence>
<organism evidence="2 3">
    <name type="scientific">Rubripirellula obstinata</name>
    <dbReference type="NCBI Taxonomy" id="406547"/>
    <lineage>
        <taxon>Bacteria</taxon>
        <taxon>Pseudomonadati</taxon>
        <taxon>Planctomycetota</taxon>
        <taxon>Planctomycetia</taxon>
        <taxon>Pirellulales</taxon>
        <taxon>Pirellulaceae</taxon>
        <taxon>Rubripirellula</taxon>
    </lineage>
</organism>
<reference evidence="2 3" key="1">
    <citation type="submission" date="2019-08" db="EMBL/GenBank/DDBJ databases">
        <title>Deep-cultivation of Planctomycetes and their phenomic and genomic characterization uncovers novel biology.</title>
        <authorList>
            <person name="Wiegand S."/>
            <person name="Jogler M."/>
            <person name="Boedeker C."/>
            <person name="Pinto D."/>
            <person name="Vollmers J."/>
            <person name="Rivas-Marin E."/>
            <person name="Kohn T."/>
            <person name="Peeters S.H."/>
            <person name="Heuer A."/>
            <person name="Rast P."/>
            <person name="Oberbeckmann S."/>
            <person name="Bunk B."/>
            <person name="Jeske O."/>
            <person name="Meyerdierks A."/>
            <person name="Storesund J.E."/>
            <person name="Kallscheuer N."/>
            <person name="Luecker S."/>
            <person name="Lage O.M."/>
            <person name="Pohl T."/>
            <person name="Merkel B.J."/>
            <person name="Hornburger P."/>
            <person name="Mueller R.-W."/>
            <person name="Bruemmer F."/>
            <person name="Labrenz M."/>
            <person name="Spormann A.M."/>
            <person name="Op Den Camp H."/>
            <person name="Overmann J."/>
            <person name="Amann R."/>
            <person name="Jetten M.S.M."/>
            <person name="Mascher T."/>
            <person name="Medema M.H."/>
            <person name="Devos D.P."/>
            <person name="Kaster A.-K."/>
            <person name="Ovreas L."/>
            <person name="Rohde M."/>
            <person name="Galperin M.Y."/>
            <person name="Jogler C."/>
        </authorList>
    </citation>
    <scope>NUCLEOTIDE SEQUENCE [LARGE SCALE GENOMIC DNA]</scope>
    <source>
        <strain evidence="2 3">LF1</strain>
    </source>
</reference>
<gene>
    <name evidence="2" type="ORF">LF1_50450</name>
</gene>
<feature type="compositionally biased region" description="Acidic residues" evidence="1">
    <location>
        <begin position="334"/>
        <end position="350"/>
    </location>
</feature>
<accession>A0A5B1CS35</accession>
<dbReference type="OrthoDB" id="240996at2"/>
<comment type="caution">
    <text evidence="2">The sequence shown here is derived from an EMBL/GenBank/DDBJ whole genome shotgun (WGS) entry which is preliminary data.</text>
</comment>
<dbReference type="EMBL" id="VRLW01000001">
    <property type="protein sequence ID" value="KAA1262480.1"/>
    <property type="molecule type" value="Genomic_DNA"/>
</dbReference>
<name>A0A5B1CS35_9BACT</name>